<sequence>MRGLVVAPFLTVLHDSDAVLNLGDRWPGHRRQRLTLQLEIDEVFQWLRQTWRGWFRTTVLFEVDQLDAFAIAAWRKADIADIGCGGGDLAGNLGVGTL</sequence>
<comment type="caution">
    <text evidence="1">The sequence shown here is derived from an EMBL/GenBank/DDBJ whole genome shotgun (WGS) entry which is preliminary data.</text>
</comment>
<gene>
    <name evidence="1" type="ORF">A5636_01890</name>
</gene>
<protein>
    <submittedName>
        <fullName evidence="1">Uncharacterized protein</fullName>
    </submittedName>
</protein>
<proteinExistence type="predicted"/>
<evidence type="ECO:0000313" key="1">
    <source>
        <dbReference type="EMBL" id="OBK18656.1"/>
    </source>
</evidence>
<accession>A0A1A3NA37</accession>
<keyword evidence="2" id="KW-1185">Reference proteome</keyword>
<organism evidence="1 2">
    <name type="scientific">Mycobacterium asiaticum</name>
    <dbReference type="NCBI Taxonomy" id="1790"/>
    <lineage>
        <taxon>Bacteria</taxon>
        <taxon>Bacillati</taxon>
        <taxon>Actinomycetota</taxon>
        <taxon>Actinomycetes</taxon>
        <taxon>Mycobacteriales</taxon>
        <taxon>Mycobacteriaceae</taxon>
        <taxon>Mycobacterium</taxon>
    </lineage>
</organism>
<dbReference type="AlphaFoldDB" id="A0A1A3NA37"/>
<name>A0A1A3NA37_MYCAS</name>
<reference evidence="1 2" key="1">
    <citation type="submission" date="2016-06" db="EMBL/GenBank/DDBJ databases">
        <authorList>
            <person name="Kjaerup R.B."/>
            <person name="Dalgaard T.S."/>
            <person name="Juul-Madsen H.R."/>
        </authorList>
    </citation>
    <scope>NUCLEOTIDE SEQUENCE [LARGE SCALE GENOMIC DNA]</scope>
    <source>
        <strain evidence="1 2">1245139.5</strain>
    </source>
</reference>
<dbReference type="Proteomes" id="UP000093629">
    <property type="component" value="Unassembled WGS sequence"/>
</dbReference>
<evidence type="ECO:0000313" key="2">
    <source>
        <dbReference type="Proteomes" id="UP000093629"/>
    </source>
</evidence>
<dbReference type="EMBL" id="LZLQ01000024">
    <property type="protein sequence ID" value="OBK18656.1"/>
    <property type="molecule type" value="Genomic_DNA"/>
</dbReference>